<reference evidence="3" key="1">
    <citation type="journal article" date="2019" name="Int. J. Syst. Evol. Microbiol.">
        <title>The Global Catalogue of Microorganisms (GCM) 10K type strain sequencing project: providing services to taxonomists for standard genome sequencing and annotation.</title>
        <authorList>
            <consortium name="The Broad Institute Genomics Platform"/>
            <consortium name="The Broad Institute Genome Sequencing Center for Infectious Disease"/>
            <person name="Wu L."/>
            <person name="Ma J."/>
        </authorList>
    </citation>
    <scope>NUCLEOTIDE SEQUENCE [LARGE SCALE GENOMIC DNA]</scope>
    <source>
        <strain evidence="3">JCM 17459</strain>
    </source>
</reference>
<keyword evidence="3" id="KW-1185">Reference proteome</keyword>
<evidence type="ECO:0008006" key="4">
    <source>
        <dbReference type="Google" id="ProtNLM"/>
    </source>
</evidence>
<keyword evidence="1" id="KW-0472">Membrane</keyword>
<gene>
    <name evidence="2" type="ORF">GCM10022262_38730</name>
</gene>
<evidence type="ECO:0000313" key="3">
    <source>
        <dbReference type="Proteomes" id="UP001499841"/>
    </source>
</evidence>
<keyword evidence="1" id="KW-0812">Transmembrane</keyword>
<protein>
    <recommendedName>
        <fullName evidence="4">SHOCT domain-containing protein</fullName>
    </recommendedName>
</protein>
<comment type="caution">
    <text evidence="2">The sequence shown here is derived from an EMBL/GenBank/DDBJ whole genome shotgun (WGS) entry which is preliminary data.</text>
</comment>
<organism evidence="2 3">
    <name type="scientific">Georgenia daeguensis</name>
    <dbReference type="NCBI Taxonomy" id="908355"/>
    <lineage>
        <taxon>Bacteria</taxon>
        <taxon>Bacillati</taxon>
        <taxon>Actinomycetota</taxon>
        <taxon>Actinomycetes</taxon>
        <taxon>Micrococcales</taxon>
        <taxon>Bogoriellaceae</taxon>
        <taxon>Georgenia</taxon>
    </lineage>
</organism>
<keyword evidence="1" id="KW-1133">Transmembrane helix</keyword>
<dbReference type="RefSeq" id="WP_167170304.1">
    <property type="nucleotide sequence ID" value="NZ_BAABBA010000031.1"/>
</dbReference>
<sequence>MMGWGWGMGAGGWIAMVIFWVAVLALIIWAVMRVFPAGGGRGSAPRAETPQEILDRRFASGEIDSETYRAMRAALDSGRVDRELS</sequence>
<accession>A0ABP6UPL7</accession>
<dbReference type="Proteomes" id="UP001499841">
    <property type="component" value="Unassembled WGS sequence"/>
</dbReference>
<evidence type="ECO:0000256" key="1">
    <source>
        <dbReference type="SAM" id="Phobius"/>
    </source>
</evidence>
<evidence type="ECO:0000313" key="2">
    <source>
        <dbReference type="EMBL" id="GAA3510859.1"/>
    </source>
</evidence>
<feature type="transmembrane region" description="Helical" evidence="1">
    <location>
        <begin position="12"/>
        <end position="32"/>
    </location>
</feature>
<name>A0ABP6UPL7_9MICO</name>
<proteinExistence type="predicted"/>
<dbReference type="EMBL" id="BAABBA010000031">
    <property type="protein sequence ID" value="GAA3510859.1"/>
    <property type="molecule type" value="Genomic_DNA"/>
</dbReference>